<dbReference type="PANTHER" id="PTHR38659">
    <property type="entry name" value="METAL-DEPENDENT PHOSPHOHYDROLASE"/>
    <property type="match status" value="1"/>
</dbReference>
<dbReference type="PROSITE" id="PS51257">
    <property type="entry name" value="PROKAR_LIPOPROTEIN"/>
    <property type="match status" value="1"/>
</dbReference>
<comment type="caution">
    <text evidence="2">The sequence shown here is derived from an EMBL/GenBank/DDBJ whole genome shotgun (WGS) entry which is preliminary data.</text>
</comment>
<dbReference type="SUPFAM" id="SSF109604">
    <property type="entry name" value="HD-domain/PDEase-like"/>
    <property type="match status" value="1"/>
</dbReference>
<dbReference type="InterPro" id="IPR006674">
    <property type="entry name" value="HD_domain"/>
</dbReference>
<dbReference type="Gene3D" id="1.10.3210.10">
    <property type="entry name" value="Hypothetical protein af1432"/>
    <property type="match status" value="1"/>
</dbReference>
<evidence type="ECO:0000313" key="2">
    <source>
        <dbReference type="EMBL" id="MBE5037437.1"/>
    </source>
</evidence>
<accession>A0ABR9R3C6</accession>
<gene>
    <name evidence="2" type="ORF">INF35_06545</name>
</gene>
<feature type="domain" description="HD" evidence="1">
    <location>
        <begin position="24"/>
        <end position="93"/>
    </location>
</feature>
<proteinExistence type="predicted"/>
<organism evidence="2 3">
    <name type="scientific">Gemmiger gallinarum</name>
    <dbReference type="NCBI Taxonomy" id="2779354"/>
    <lineage>
        <taxon>Bacteria</taxon>
        <taxon>Bacillati</taxon>
        <taxon>Bacillota</taxon>
        <taxon>Clostridia</taxon>
        <taxon>Eubacteriales</taxon>
        <taxon>Gemmiger</taxon>
    </lineage>
</organism>
<name>A0ABR9R3C6_9FIRM</name>
<protein>
    <submittedName>
        <fullName evidence="2">HDIG domain-containing protein</fullName>
    </submittedName>
</protein>
<dbReference type="EMBL" id="JADCKC010000002">
    <property type="protein sequence ID" value="MBE5037437.1"/>
    <property type="molecule type" value="Genomic_DNA"/>
</dbReference>
<dbReference type="InterPro" id="IPR006675">
    <property type="entry name" value="HDIG_dom"/>
</dbReference>
<dbReference type="NCBIfam" id="TIGR00277">
    <property type="entry name" value="HDIG"/>
    <property type="match status" value="1"/>
</dbReference>
<reference evidence="2 3" key="1">
    <citation type="submission" date="2020-10" db="EMBL/GenBank/DDBJ databases">
        <title>ChiBAC.</title>
        <authorList>
            <person name="Zenner C."/>
            <person name="Hitch T.C.A."/>
            <person name="Clavel T."/>
        </authorList>
    </citation>
    <scope>NUCLEOTIDE SEQUENCE [LARGE SCALE GENOMIC DNA]</scope>
    <source>
        <strain evidence="2 3">DSM 109015</strain>
    </source>
</reference>
<evidence type="ECO:0000259" key="1">
    <source>
        <dbReference type="Pfam" id="PF01966"/>
    </source>
</evidence>
<dbReference type="Pfam" id="PF01966">
    <property type="entry name" value="HD"/>
    <property type="match status" value="1"/>
</dbReference>
<evidence type="ECO:0000313" key="3">
    <source>
        <dbReference type="Proteomes" id="UP000768567"/>
    </source>
</evidence>
<dbReference type="PANTHER" id="PTHR38659:SF2">
    <property type="entry name" value="HDIG DOMAIN PROTEIN"/>
    <property type="match status" value="1"/>
</dbReference>
<dbReference type="Proteomes" id="UP000768567">
    <property type="component" value="Unassembled WGS sequence"/>
</dbReference>
<keyword evidence="3" id="KW-1185">Reference proteome</keyword>
<dbReference type="RefSeq" id="WP_193500784.1">
    <property type="nucleotide sequence ID" value="NZ_JADCKC010000002.1"/>
</dbReference>
<sequence length="190" mass="20976">MSEKLTMDRAEELLASTTTEDHLFQHALAVSACMGAMARHFGADESYWRAVGYLHDYDFEQFPQEHLKHTAEPLREAGVDEESIHAILAHGYGLCTDTVPESELDKSLYTVDELSGLISATARMHPAGIAELQVSSVKKKFKDKRFAAKIDRAVIQDGCARLGMELPDVIALCIEGMRPFAAELGIGPRQ</sequence>